<feature type="compositionally biased region" description="Basic residues" evidence="1">
    <location>
        <begin position="37"/>
        <end position="46"/>
    </location>
</feature>
<feature type="compositionally biased region" description="Basic and acidic residues" evidence="1">
    <location>
        <begin position="239"/>
        <end position="258"/>
    </location>
</feature>
<keyword evidence="3" id="KW-1185">Reference proteome</keyword>
<organism evidence="2 3">
    <name type="scientific">Musa balbisiana</name>
    <name type="common">Banana</name>
    <dbReference type="NCBI Taxonomy" id="52838"/>
    <lineage>
        <taxon>Eukaryota</taxon>
        <taxon>Viridiplantae</taxon>
        <taxon>Streptophyta</taxon>
        <taxon>Embryophyta</taxon>
        <taxon>Tracheophyta</taxon>
        <taxon>Spermatophyta</taxon>
        <taxon>Magnoliopsida</taxon>
        <taxon>Liliopsida</taxon>
        <taxon>Zingiberales</taxon>
        <taxon>Musaceae</taxon>
        <taxon>Musa</taxon>
    </lineage>
</organism>
<reference evidence="2 3" key="1">
    <citation type="journal article" date="2019" name="Nat. Plants">
        <title>Genome sequencing of Musa balbisiana reveals subgenome evolution and function divergence in polyploid bananas.</title>
        <authorList>
            <person name="Yao X."/>
        </authorList>
    </citation>
    <scope>NUCLEOTIDE SEQUENCE [LARGE SCALE GENOMIC DNA]</scope>
    <source>
        <strain evidence="3">cv. DH-PKW</strain>
        <tissue evidence="2">Leaves</tissue>
    </source>
</reference>
<feature type="compositionally biased region" description="Basic and acidic residues" evidence="1">
    <location>
        <begin position="74"/>
        <end position="85"/>
    </location>
</feature>
<protein>
    <submittedName>
        <fullName evidence="2">Uncharacterized protein</fullName>
    </submittedName>
</protein>
<sequence>MVHPATGDALSVNSTLGHRSPYNPLAEPVTREQSRRGNGKKGRKRSSSGNDSCGSEPTRGIELGGKQTHRGGRHEKVSHDLLAEESRASEAVHHIGVLKPTCGVTWSQKKSAVERSDDRRTDAVPWIGSNNVSSQEERKVRPELGVVLEAEGSLTATGFLGRWKGEGEGGGAGEDEAEETEKEVELAQEGRPRNPVGGGGRGVDVRGGSGGGGGGGERREVVVEVVVLACGRRYGHRGDHDTAAARHDLSKAEEENSGRRSNLQTIDSGSFLFFAVYYLITIAPLVDCSTGKQTCARNKKVHWSSSAWMIKKVACRVELSSSAHRLTTQDKVKAC</sequence>
<feature type="region of interest" description="Disordered" evidence="1">
    <location>
        <begin position="160"/>
        <end position="217"/>
    </location>
</feature>
<feature type="compositionally biased region" description="Gly residues" evidence="1">
    <location>
        <begin position="196"/>
        <end position="215"/>
    </location>
</feature>
<evidence type="ECO:0000313" key="2">
    <source>
        <dbReference type="EMBL" id="THU45934.1"/>
    </source>
</evidence>
<proteinExistence type="predicted"/>
<feature type="region of interest" description="Disordered" evidence="1">
    <location>
        <begin position="1"/>
        <end position="85"/>
    </location>
</feature>
<name>A0A4S8IE48_MUSBA</name>
<evidence type="ECO:0000256" key="1">
    <source>
        <dbReference type="SAM" id="MobiDB-lite"/>
    </source>
</evidence>
<comment type="caution">
    <text evidence="2">The sequence shown here is derived from an EMBL/GenBank/DDBJ whole genome shotgun (WGS) entry which is preliminary data.</text>
</comment>
<evidence type="ECO:0000313" key="3">
    <source>
        <dbReference type="Proteomes" id="UP000317650"/>
    </source>
</evidence>
<gene>
    <name evidence="2" type="ORF">C4D60_Mb02t23190</name>
</gene>
<dbReference type="Proteomes" id="UP000317650">
    <property type="component" value="Chromosome 2"/>
</dbReference>
<dbReference type="AlphaFoldDB" id="A0A4S8IE48"/>
<dbReference type="EMBL" id="PYDT01000011">
    <property type="protein sequence ID" value="THU45934.1"/>
    <property type="molecule type" value="Genomic_DNA"/>
</dbReference>
<feature type="compositionally biased region" description="Basic and acidic residues" evidence="1">
    <location>
        <begin position="183"/>
        <end position="192"/>
    </location>
</feature>
<feature type="compositionally biased region" description="Acidic residues" evidence="1">
    <location>
        <begin position="173"/>
        <end position="182"/>
    </location>
</feature>
<accession>A0A4S8IE48</accession>
<feature type="region of interest" description="Disordered" evidence="1">
    <location>
        <begin position="239"/>
        <end position="261"/>
    </location>
</feature>